<feature type="transmembrane region" description="Helical" evidence="6">
    <location>
        <begin position="222"/>
        <end position="241"/>
    </location>
</feature>
<proteinExistence type="predicted"/>
<comment type="subcellular location">
    <subcellularLocation>
        <location evidence="1">Endomembrane system</location>
        <topology evidence="1">Multi-pass membrane protein</topology>
    </subcellularLocation>
</comment>
<reference evidence="7" key="1">
    <citation type="journal article" date="2020" name="Fungal Divers.">
        <title>Resolving the Mortierellaceae phylogeny through synthesis of multi-gene phylogenetics and phylogenomics.</title>
        <authorList>
            <person name="Vandepol N."/>
            <person name="Liber J."/>
            <person name="Desiro A."/>
            <person name="Na H."/>
            <person name="Kennedy M."/>
            <person name="Barry K."/>
            <person name="Grigoriev I.V."/>
            <person name="Miller A.N."/>
            <person name="O'Donnell K."/>
            <person name="Stajich J.E."/>
            <person name="Bonito G."/>
        </authorList>
    </citation>
    <scope>NUCLEOTIDE SEQUENCE</scope>
    <source>
        <strain evidence="7">MES-2147</strain>
    </source>
</reference>
<feature type="region of interest" description="Disordered" evidence="5">
    <location>
        <begin position="304"/>
        <end position="436"/>
    </location>
</feature>
<dbReference type="InterPro" id="IPR018819">
    <property type="entry name" value="Nur1/Mug154"/>
</dbReference>
<organism evidence="7 8">
    <name type="scientific">Modicella reniformis</name>
    <dbReference type="NCBI Taxonomy" id="1440133"/>
    <lineage>
        <taxon>Eukaryota</taxon>
        <taxon>Fungi</taxon>
        <taxon>Fungi incertae sedis</taxon>
        <taxon>Mucoromycota</taxon>
        <taxon>Mortierellomycotina</taxon>
        <taxon>Mortierellomycetes</taxon>
        <taxon>Mortierellales</taxon>
        <taxon>Mortierellaceae</taxon>
        <taxon>Modicella</taxon>
    </lineage>
</organism>
<accession>A0A9P6SNR9</accession>
<evidence type="ECO:0000256" key="5">
    <source>
        <dbReference type="SAM" id="MobiDB-lite"/>
    </source>
</evidence>
<dbReference type="EMBL" id="JAAAHW010003497">
    <property type="protein sequence ID" value="KAF9983257.1"/>
    <property type="molecule type" value="Genomic_DNA"/>
</dbReference>
<evidence type="ECO:0000256" key="1">
    <source>
        <dbReference type="ARBA" id="ARBA00004127"/>
    </source>
</evidence>
<feature type="transmembrane region" description="Helical" evidence="6">
    <location>
        <begin position="55"/>
        <end position="74"/>
    </location>
</feature>
<keyword evidence="8" id="KW-1185">Reference proteome</keyword>
<dbReference type="GO" id="GO:0012505">
    <property type="term" value="C:endomembrane system"/>
    <property type="evidence" value="ECO:0007669"/>
    <property type="project" value="UniProtKB-SubCell"/>
</dbReference>
<evidence type="ECO:0000256" key="3">
    <source>
        <dbReference type="ARBA" id="ARBA00022989"/>
    </source>
</evidence>
<comment type="caution">
    <text evidence="7">The sequence shown here is derived from an EMBL/GenBank/DDBJ whole genome shotgun (WGS) entry which is preliminary data.</text>
</comment>
<evidence type="ECO:0008006" key="9">
    <source>
        <dbReference type="Google" id="ProtNLM"/>
    </source>
</evidence>
<keyword evidence="2 6" id="KW-0812">Transmembrane</keyword>
<dbReference type="GO" id="GO:0007096">
    <property type="term" value="P:regulation of exit from mitosis"/>
    <property type="evidence" value="ECO:0007669"/>
    <property type="project" value="TreeGrafter"/>
</dbReference>
<evidence type="ECO:0000256" key="2">
    <source>
        <dbReference type="ARBA" id="ARBA00022692"/>
    </source>
</evidence>
<dbReference type="Pfam" id="PF10332">
    <property type="entry name" value="DUF2418"/>
    <property type="match status" value="1"/>
</dbReference>
<dbReference type="PANTHER" id="PTHR28293:SF1">
    <property type="entry name" value="NUCLEAR RIM PROTEIN 1"/>
    <property type="match status" value="1"/>
</dbReference>
<dbReference type="PANTHER" id="PTHR28293">
    <property type="entry name" value="NUCLEAR RIM PROTEIN 1"/>
    <property type="match status" value="1"/>
</dbReference>
<gene>
    <name evidence="7" type="ORF">BGZ65_002002</name>
</gene>
<name>A0A9P6SNR9_9FUNG</name>
<dbReference type="AlphaFoldDB" id="A0A9P6SNR9"/>
<protein>
    <recommendedName>
        <fullName evidence="9">Nuclear rim protein 1</fullName>
    </recommendedName>
</protein>
<evidence type="ECO:0000313" key="7">
    <source>
        <dbReference type="EMBL" id="KAF9983257.1"/>
    </source>
</evidence>
<dbReference type="InterPro" id="IPR016024">
    <property type="entry name" value="ARM-type_fold"/>
</dbReference>
<evidence type="ECO:0000256" key="4">
    <source>
        <dbReference type="ARBA" id="ARBA00023136"/>
    </source>
</evidence>
<keyword evidence="4 6" id="KW-0472">Membrane</keyword>
<sequence length="436" mass="50211">MEANRRPRVVKRVPFFKRILNAPEDYLMRIENDLGAMDWDKLQEGFRLSSATHSWPLAVGLNLSLVSVRLGYWLDDPFANVPTVLRSDKYNASKSLLPGLAALLLYLQYILVSISFLNALWLFLSKKNYKMLHRNLDEKPSASNVRMVEVQQNENHWSLRFPGKLIYRFVSPLLKDPKPQNKLHVWEMTVWNPSIINRNLFCWYSPAQVLITLGMNTDNFHIFFPLSVAVALQVYFLVSIYQSYVKDKQILFAEVHHEYNVKFVHPRLSVWKEDKQISTETDTNDLDLQTFDRNTGVFQSISERKPRKFQHLSVPGSLHSPSRRSPNVVMPRDPSHSIASPIVSRRSAGTIPGQHEEEEEDEDEEEEEDEDEGDEGSLEEEDEDGDDIDEDEVDESEASDSGSDDSSTDPDIEYDEEGEVPKVPHPTNSLDFETRL</sequence>
<dbReference type="GO" id="GO:0043007">
    <property type="term" value="P:maintenance of rDNA"/>
    <property type="evidence" value="ECO:0007669"/>
    <property type="project" value="TreeGrafter"/>
</dbReference>
<dbReference type="SUPFAM" id="SSF48371">
    <property type="entry name" value="ARM repeat"/>
    <property type="match status" value="1"/>
</dbReference>
<feature type="compositionally biased region" description="Acidic residues" evidence="5">
    <location>
        <begin position="356"/>
        <end position="418"/>
    </location>
</feature>
<keyword evidence="3 6" id="KW-1133">Transmembrane helix</keyword>
<feature type="compositionally biased region" description="Polar residues" evidence="5">
    <location>
        <begin position="426"/>
        <end position="436"/>
    </location>
</feature>
<dbReference type="OrthoDB" id="3363151at2759"/>
<feature type="transmembrane region" description="Helical" evidence="6">
    <location>
        <begin position="103"/>
        <end position="124"/>
    </location>
</feature>
<evidence type="ECO:0000256" key="6">
    <source>
        <dbReference type="SAM" id="Phobius"/>
    </source>
</evidence>
<evidence type="ECO:0000313" key="8">
    <source>
        <dbReference type="Proteomes" id="UP000749646"/>
    </source>
</evidence>
<dbReference type="Proteomes" id="UP000749646">
    <property type="component" value="Unassembled WGS sequence"/>
</dbReference>